<proteinExistence type="predicted"/>
<accession>A0A5E4NNK4</accession>
<sequence>MDMIEEVLKVARMAGAGLVQNRNQCVLITLDVRNVFNSAPWRLIDATLQRYAAPEYLVKVLRSYMCSRELLLNDGECLLVIYGVPQGSVLGPTLWNTFYDGVLRLPEREGVKLVAFDVAVIAVAYNAQLIEQLVNPTITDIVEWMCKKGLQLAPDKLEYLGVQLDTRLSFREHVAKIVAGARKAAAALGKLMPNVGGPTQCKSSLLMSVVHSLLLYCAPVWADSVQPVQKHKHLLLQTQKCAALRVARCYRTVSDMAALVFAIMPPAFIQATGRKSAKMAKKWSVALSKREMIEETIGQWQLLYRPQPRRRGRNASFHYVVM</sequence>
<dbReference type="PANTHER" id="PTHR19446">
    <property type="entry name" value="REVERSE TRANSCRIPTASES"/>
    <property type="match status" value="1"/>
</dbReference>
<keyword evidence="2" id="KW-0548">Nucleotidyltransferase</keyword>
<dbReference type="InterPro" id="IPR000477">
    <property type="entry name" value="RT_dom"/>
</dbReference>
<keyword evidence="2" id="KW-0808">Transferase</keyword>
<dbReference type="GO" id="GO:0003964">
    <property type="term" value="F:RNA-directed DNA polymerase activity"/>
    <property type="evidence" value="ECO:0007669"/>
    <property type="project" value="UniProtKB-KW"/>
</dbReference>
<reference evidence="2 3" key="1">
    <citation type="submission" date="2019-08" db="EMBL/GenBank/DDBJ databases">
        <authorList>
            <person name="Alioto T."/>
            <person name="Alioto T."/>
            <person name="Gomez Garrido J."/>
        </authorList>
    </citation>
    <scope>NUCLEOTIDE SEQUENCE [LARGE SCALE GENOMIC DNA]</scope>
</reference>
<name>A0A5E4NNK4_9HEMI</name>
<dbReference type="AlphaFoldDB" id="A0A5E4NNK4"/>
<dbReference type="Pfam" id="PF00078">
    <property type="entry name" value="RVT_1"/>
    <property type="match status" value="1"/>
</dbReference>
<keyword evidence="2" id="KW-0695">RNA-directed DNA polymerase</keyword>
<evidence type="ECO:0000259" key="1">
    <source>
        <dbReference type="PROSITE" id="PS50878"/>
    </source>
</evidence>
<gene>
    <name evidence="2" type="ORF">CINCED_3A008807</name>
</gene>
<evidence type="ECO:0000313" key="3">
    <source>
        <dbReference type="Proteomes" id="UP000325440"/>
    </source>
</evidence>
<dbReference type="PROSITE" id="PS50878">
    <property type="entry name" value="RT_POL"/>
    <property type="match status" value="1"/>
</dbReference>
<feature type="domain" description="Reverse transcriptase" evidence="1">
    <location>
        <begin position="1"/>
        <end position="175"/>
    </location>
</feature>
<organism evidence="2 3">
    <name type="scientific">Cinara cedri</name>
    <dbReference type="NCBI Taxonomy" id="506608"/>
    <lineage>
        <taxon>Eukaryota</taxon>
        <taxon>Metazoa</taxon>
        <taxon>Ecdysozoa</taxon>
        <taxon>Arthropoda</taxon>
        <taxon>Hexapoda</taxon>
        <taxon>Insecta</taxon>
        <taxon>Pterygota</taxon>
        <taxon>Neoptera</taxon>
        <taxon>Paraneoptera</taxon>
        <taxon>Hemiptera</taxon>
        <taxon>Sternorrhyncha</taxon>
        <taxon>Aphidomorpha</taxon>
        <taxon>Aphidoidea</taxon>
        <taxon>Aphididae</taxon>
        <taxon>Lachninae</taxon>
        <taxon>Cinara</taxon>
    </lineage>
</organism>
<dbReference type="EMBL" id="CABPRJ010002376">
    <property type="protein sequence ID" value="VVC44126.1"/>
    <property type="molecule type" value="Genomic_DNA"/>
</dbReference>
<dbReference type="OrthoDB" id="6621793at2759"/>
<evidence type="ECO:0000313" key="2">
    <source>
        <dbReference type="EMBL" id="VVC44126.1"/>
    </source>
</evidence>
<keyword evidence="3" id="KW-1185">Reference proteome</keyword>
<protein>
    <submittedName>
        <fullName evidence="2">Reverse transcriptase domain</fullName>
    </submittedName>
</protein>
<dbReference type="Proteomes" id="UP000325440">
    <property type="component" value="Unassembled WGS sequence"/>
</dbReference>